<evidence type="ECO:0008006" key="4">
    <source>
        <dbReference type="Google" id="ProtNLM"/>
    </source>
</evidence>
<sequence length="248" mass="27730">MIKKIFLILFVVLFLGVFAFSANDASASHAWGPYHWARKANPFTLKLGYNVTSAWDSYLQTASTDWSLSSVLDTAVVSGLTDPKRCRATLGRVEVCNSKYGRNGWLGLAQIWISGSHITQGVAKLNDTYFNTSTYNKPAWKNLVMCQEVAHTFGLDHQDENFSNPNLGTCMDYTSDPNGTLANPDQLSNEHPNQHDYDMLKEIYAHLDSTTTVSQTIASRNLGNEIGNLKLDWGRGIRQDRQGRDNVF</sequence>
<protein>
    <recommendedName>
        <fullName evidence="4">Peptidase M10 metallopeptidase domain-containing protein</fullName>
    </recommendedName>
</protein>
<evidence type="ECO:0000313" key="3">
    <source>
        <dbReference type="Proteomes" id="UP000177869"/>
    </source>
</evidence>
<accession>A0A1F6UTW9</accession>
<proteinExistence type="predicted"/>
<feature type="chain" id="PRO_5009527051" description="Peptidase M10 metallopeptidase domain-containing protein" evidence="1">
    <location>
        <begin position="25"/>
        <end position="248"/>
    </location>
</feature>
<dbReference type="InterPro" id="IPR024079">
    <property type="entry name" value="MetalloPept_cat_dom_sf"/>
</dbReference>
<name>A0A1F6UTW9_9BACT</name>
<comment type="caution">
    <text evidence="2">The sequence shown here is derived from an EMBL/GenBank/DDBJ whole genome shotgun (WGS) entry which is preliminary data.</text>
</comment>
<gene>
    <name evidence="2" type="ORF">A2814_03405</name>
</gene>
<dbReference type="GO" id="GO:0008237">
    <property type="term" value="F:metallopeptidase activity"/>
    <property type="evidence" value="ECO:0007669"/>
    <property type="project" value="InterPro"/>
</dbReference>
<dbReference type="AlphaFoldDB" id="A0A1F6UTW9"/>
<dbReference type="SUPFAM" id="SSF55486">
    <property type="entry name" value="Metalloproteases ('zincins'), catalytic domain"/>
    <property type="match status" value="1"/>
</dbReference>
<dbReference type="EMBL" id="MFTI01000013">
    <property type="protein sequence ID" value="OGI60831.1"/>
    <property type="molecule type" value="Genomic_DNA"/>
</dbReference>
<dbReference type="Proteomes" id="UP000177869">
    <property type="component" value="Unassembled WGS sequence"/>
</dbReference>
<reference evidence="2 3" key="1">
    <citation type="journal article" date="2016" name="Nat. Commun.">
        <title>Thousands of microbial genomes shed light on interconnected biogeochemical processes in an aquifer system.</title>
        <authorList>
            <person name="Anantharaman K."/>
            <person name="Brown C.T."/>
            <person name="Hug L.A."/>
            <person name="Sharon I."/>
            <person name="Castelle C.J."/>
            <person name="Probst A.J."/>
            <person name="Thomas B.C."/>
            <person name="Singh A."/>
            <person name="Wilkins M.J."/>
            <person name="Karaoz U."/>
            <person name="Brodie E.L."/>
            <person name="Williams K.H."/>
            <person name="Hubbard S.S."/>
            <person name="Banfield J.F."/>
        </authorList>
    </citation>
    <scope>NUCLEOTIDE SEQUENCE [LARGE SCALE GENOMIC DNA]</scope>
</reference>
<dbReference type="Gene3D" id="3.40.390.10">
    <property type="entry name" value="Collagenase (Catalytic Domain)"/>
    <property type="match status" value="1"/>
</dbReference>
<keyword evidence="1" id="KW-0732">Signal</keyword>
<evidence type="ECO:0000313" key="2">
    <source>
        <dbReference type="EMBL" id="OGI60831.1"/>
    </source>
</evidence>
<feature type="non-terminal residue" evidence="2">
    <location>
        <position position="248"/>
    </location>
</feature>
<dbReference type="STRING" id="1801732.A2814_03405"/>
<feature type="signal peptide" evidence="1">
    <location>
        <begin position="1"/>
        <end position="24"/>
    </location>
</feature>
<organism evidence="2 3">
    <name type="scientific">Candidatus Nomurabacteria bacterium RIFCSPHIGHO2_01_FULL_38_19</name>
    <dbReference type="NCBI Taxonomy" id="1801732"/>
    <lineage>
        <taxon>Bacteria</taxon>
        <taxon>Candidatus Nomuraibacteriota</taxon>
    </lineage>
</organism>
<evidence type="ECO:0000256" key="1">
    <source>
        <dbReference type="SAM" id="SignalP"/>
    </source>
</evidence>